<dbReference type="OrthoDB" id="6376410at2759"/>
<dbReference type="InterPro" id="IPR050951">
    <property type="entry name" value="Retrovirus_Pol_polyprotein"/>
</dbReference>
<dbReference type="Pfam" id="PF17921">
    <property type="entry name" value="Integrase_H2C2"/>
    <property type="match status" value="1"/>
</dbReference>
<organism evidence="5 6">
    <name type="scientific">Penaeus vannamei</name>
    <name type="common">Whiteleg shrimp</name>
    <name type="synonym">Litopenaeus vannamei</name>
    <dbReference type="NCBI Taxonomy" id="6689"/>
    <lineage>
        <taxon>Eukaryota</taxon>
        <taxon>Metazoa</taxon>
        <taxon>Ecdysozoa</taxon>
        <taxon>Arthropoda</taxon>
        <taxon>Crustacea</taxon>
        <taxon>Multicrustacea</taxon>
        <taxon>Malacostraca</taxon>
        <taxon>Eumalacostraca</taxon>
        <taxon>Eucarida</taxon>
        <taxon>Decapoda</taxon>
        <taxon>Dendrobranchiata</taxon>
        <taxon>Penaeoidea</taxon>
        <taxon>Penaeidae</taxon>
        <taxon>Penaeus</taxon>
    </lineage>
</organism>
<dbReference type="AlphaFoldDB" id="A0A3R7PJK6"/>
<feature type="domain" description="Integrase catalytic" evidence="4">
    <location>
        <begin position="509"/>
        <end position="667"/>
    </location>
</feature>
<dbReference type="EC" id="2.7.7.49" evidence="1"/>
<dbReference type="GO" id="GO:0003964">
    <property type="term" value="F:RNA-directed DNA polymerase activity"/>
    <property type="evidence" value="ECO:0007669"/>
    <property type="project" value="UniProtKB-EC"/>
</dbReference>
<proteinExistence type="predicted"/>
<evidence type="ECO:0000256" key="2">
    <source>
        <dbReference type="SAM" id="Coils"/>
    </source>
</evidence>
<feature type="compositionally biased region" description="Polar residues" evidence="3">
    <location>
        <begin position="29"/>
        <end position="39"/>
    </location>
</feature>
<accession>A0A3R7PJK6</accession>
<reference evidence="5 6" key="1">
    <citation type="submission" date="2018-04" db="EMBL/GenBank/DDBJ databases">
        <authorList>
            <person name="Zhang X."/>
            <person name="Yuan J."/>
            <person name="Li F."/>
            <person name="Xiang J."/>
        </authorList>
    </citation>
    <scope>NUCLEOTIDE SEQUENCE [LARGE SCALE GENOMIC DNA]</scope>
    <source>
        <tissue evidence="5">Muscle</tissue>
    </source>
</reference>
<dbReference type="Pfam" id="PF00665">
    <property type="entry name" value="rve"/>
    <property type="match status" value="1"/>
</dbReference>
<reference evidence="5 6" key="2">
    <citation type="submission" date="2019-01" db="EMBL/GenBank/DDBJ databases">
        <title>The decoding of complex shrimp genome reveals the adaptation for benthos swimmer, frequently molting mechanism and breeding impact on genome.</title>
        <authorList>
            <person name="Sun Y."/>
            <person name="Gao Y."/>
            <person name="Yu Y."/>
        </authorList>
    </citation>
    <scope>NUCLEOTIDE SEQUENCE [LARGE SCALE GENOMIC DNA]</scope>
    <source>
        <tissue evidence="5">Muscle</tissue>
    </source>
</reference>
<feature type="coiled-coil region" evidence="2">
    <location>
        <begin position="56"/>
        <end position="83"/>
    </location>
</feature>
<feature type="region of interest" description="Disordered" evidence="3">
    <location>
        <begin position="797"/>
        <end position="822"/>
    </location>
</feature>
<feature type="compositionally biased region" description="Acidic residues" evidence="3">
    <location>
        <begin position="799"/>
        <end position="822"/>
    </location>
</feature>
<dbReference type="GO" id="GO:0003676">
    <property type="term" value="F:nucleic acid binding"/>
    <property type="evidence" value="ECO:0007669"/>
    <property type="project" value="InterPro"/>
</dbReference>
<dbReference type="EMBL" id="QCYY01001962">
    <property type="protein sequence ID" value="ROT73940.1"/>
    <property type="molecule type" value="Genomic_DNA"/>
</dbReference>
<dbReference type="PANTHER" id="PTHR37984">
    <property type="entry name" value="PROTEIN CBG26694"/>
    <property type="match status" value="1"/>
</dbReference>
<dbReference type="FunFam" id="3.30.420.10:FF:000032">
    <property type="entry name" value="Retrovirus-related Pol polyprotein from transposon 297-like Protein"/>
    <property type="match status" value="1"/>
</dbReference>
<sequence>MGRRNGGSRNNSPSRPSTSQEAASAPSVGRNSPSGQTLLPDSDDRGIERLPEISVMEELFQKISQLTLEVQNLRFQNSELEARISRPSTPVSVREAPPVEFVVQRDPIPQFKAEVSSAHPLKRNQEVESWLRSVENHTRPQTDAAFIKAAKASCRLSDHGFFAAAEVDPPRKYCRYHKNHEHDSSECRVLSERRKCLHVVSKVTLHGSVPLYRARSGVAATPSLASKEVLSTTDCDNEVLQKPAGRPMVSLMVNGFKTQCFVDTGSEVAHVAVPAFVPPRSGRFVKCSVPRGMQAAKELMVSGIECPLVVPRSLQESGSSTDCPEDVQLKDAELGDLLSEIDLGHLTLEQQQQLRQVLVKYVALFDAQVAATELHNRDPDDLRRHQLEDPLWKEVIEYLEERNLPRRRLPLTLEEFELRDGVLYHVRHLPDRVLHQLVVPKTLRGSAMHLAHSSATAGHPGVYRTYCKLRDYFYFPNMLAAVKEYVGTCRSCQKRKGMAYRAPLAAAPQASYPLERVSADLMELEVTSQGNRYVLAFIDQLTRYVQLIPLPSKDAETVADAFINQFVTVFGPPRLLQTDNGREFKNNLFKRVCELASVQTIFTTAFHPQANGMIERTNRVVKNALATLLEASPLEWDELLPYVRLAMNSAVHRSVGDQPLYLLTGHIGTYPVGNSNYEETDHEAAQSFAARLRRAREIAVETSVQAREGWARDYNRRTRKSTFAAEVGDLVLFKDLPRMAGAGRRGALGPRWFGPARICKKTGPVTRLVRVLSPPYKEKIYHLNQLRPYRTNDELHLPDEDELNEDGDVDDPPPLDGLPEDDPAVALLASFCRPPDHG</sequence>
<keyword evidence="2" id="KW-0175">Coiled coil</keyword>
<gene>
    <name evidence="5" type="ORF">C7M84_007583</name>
</gene>
<dbReference type="InterPro" id="IPR041588">
    <property type="entry name" value="Integrase_H2C2"/>
</dbReference>
<dbReference type="InterPro" id="IPR036397">
    <property type="entry name" value="RNaseH_sf"/>
</dbReference>
<evidence type="ECO:0000259" key="4">
    <source>
        <dbReference type="PROSITE" id="PS50994"/>
    </source>
</evidence>
<dbReference type="GO" id="GO:0015074">
    <property type="term" value="P:DNA integration"/>
    <property type="evidence" value="ECO:0007669"/>
    <property type="project" value="InterPro"/>
</dbReference>
<evidence type="ECO:0000256" key="3">
    <source>
        <dbReference type="SAM" id="MobiDB-lite"/>
    </source>
</evidence>
<dbReference type="InterPro" id="IPR012337">
    <property type="entry name" value="RNaseH-like_sf"/>
</dbReference>
<dbReference type="Gene3D" id="1.10.340.70">
    <property type="match status" value="1"/>
</dbReference>
<dbReference type="PANTHER" id="PTHR37984:SF5">
    <property type="entry name" value="PROTEIN NYNRIN-LIKE"/>
    <property type="match status" value="1"/>
</dbReference>
<feature type="region of interest" description="Disordered" evidence="3">
    <location>
        <begin position="1"/>
        <end position="46"/>
    </location>
</feature>
<evidence type="ECO:0000313" key="5">
    <source>
        <dbReference type="EMBL" id="ROT73940.1"/>
    </source>
</evidence>
<dbReference type="PROSITE" id="PS50994">
    <property type="entry name" value="INTEGRASE"/>
    <property type="match status" value="1"/>
</dbReference>
<dbReference type="Gene3D" id="3.30.420.10">
    <property type="entry name" value="Ribonuclease H-like superfamily/Ribonuclease H"/>
    <property type="match status" value="1"/>
</dbReference>
<feature type="compositionally biased region" description="Low complexity" evidence="3">
    <location>
        <begin position="7"/>
        <end position="17"/>
    </location>
</feature>
<dbReference type="SUPFAM" id="SSF53098">
    <property type="entry name" value="Ribonuclease H-like"/>
    <property type="match status" value="1"/>
</dbReference>
<evidence type="ECO:0000313" key="6">
    <source>
        <dbReference type="Proteomes" id="UP000283509"/>
    </source>
</evidence>
<name>A0A3R7PJK6_PENVA</name>
<dbReference type="InterPro" id="IPR001584">
    <property type="entry name" value="Integrase_cat-core"/>
</dbReference>
<dbReference type="FunFam" id="1.10.340.70:FF:000001">
    <property type="entry name" value="Retrovirus-related Pol polyprotein from transposon gypsy-like Protein"/>
    <property type="match status" value="1"/>
</dbReference>
<protein>
    <recommendedName>
        <fullName evidence="1">RNA-directed DNA polymerase</fullName>
        <ecNumber evidence="1">2.7.7.49</ecNumber>
    </recommendedName>
</protein>
<comment type="caution">
    <text evidence="5">The sequence shown here is derived from an EMBL/GenBank/DDBJ whole genome shotgun (WGS) entry which is preliminary data.</text>
</comment>
<dbReference type="Proteomes" id="UP000283509">
    <property type="component" value="Unassembled WGS sequence"/>
</dbReference>
<keyword evidence="6" id="KW-1185">Reference proteome</keyword>
<evidence type="ECO:0000256" key="1">
    <source>
        <dbReference type="ARBA" id="ARBA00012493"/>
    </source>
</evidence>